<keyword evidence="2" id="KW-1185">Reference proteome</keyword>
<protein>
    <submittedName>
        <fullName evidence="1">Uncharacterized protein</fullName>
    </submittedName>
</protein>
<dbReference type="AlphaFoldDB" id="A0A1X0BLH7"/>
<proteinExistence type="predicted"/>
<dbReference type="KEGG" id="mcee:MCEL_01030"/>
<dbReference type="Proteomes" id="UP000466431">
    <property type="component" value="Chromosome"/>
</dbReference>
<evidence type="ECO:0000313" key="2">
    <source>
        <dbReference type="Proteomes" id="UP000466431"/>
    </source>
</evidence>
<evidence type="ECO:0000313" key="1">
    <source>
        <dbReference type="EMBL" id="BBY41808.1"/>
    </source>
</evidence>
<dbReference type="STRING" id="1249101.BST21_22485"/>
<sequence>MFDYDPERHGDFLDVEDCAERMGLSVKQVMDLVRRGALRSLPIGFGELLVEPAIVTGAVTTP</sequence>
<dbReference type="OrthoDB" id="9952438at2"/>
<name>A0A1X0BLH7_MYCCF</name>
<organism evidence="1 2">
    <name type="scientific">Mycolicibacterium celeriflavum</name>
    <name type="common">Mycobacterium celeriflavum</name>
    <dbReference type="NCBI Taxonomy" id="1249101"/>
    <lineage>
        <taxon>Bacteria</taxon>
        <taxon>Bacillati</taxon>
        <taxon>Actinomycetota</taxon>
        <taxon>Actinomycetes</taxon>
        <taxon>Mycobacteriales</taxon>
        <taxon>Mycobacteriaceae</taxon>
        <taxon>Mycolicibacterium</taxon>
    </lineage>
</organism>
<dbReference type="EMBL" id="AP022591">
    <property type="protein sequence ID" value="BBY41808.1"/>
    <property type="molecule type" value="Genomic_DNA"/>
</dbReference>
<dbReference type="RefSeq" id="WP_083006938.1">
    <property type="nucleotide sequence ID" value="NZ_AP022591.1"/>
</dbReference>
<accession>A0A1X0BLH7</accession>
<gene>
    <name evidence="1" type="ORF">MCEL_01030</name>
</gene>
<reference evidence="1 2" key="1">
    <citation type="journal article" date="2019" name="Emerg. Microbes Infect.">
        <title>Comprehensive subspecies identification of 175 nontuberculous mycobacteria species based on 7547 genomic profiles.</title>
        <authorList>
            <person name="Matsumoto Y."/>
            <person name="Kinjo T."/>
            <person name="Motooka D."/>
            <person name="Nabeya D."/>
            <person name="Jung N."/>
            <person name="Uechi K."/>
            <person name="Horii T."/>
            <person name="Iida T."/>
            <person name="Fujita J."/>
            <person name="Nakamura S."/>
        </authorList>
    </citation>
    <scope>NUCLEOTIDE SEQUENCE [LARGE SCALE GENOMIC DNA]</scope>
    <source>
        <strain evidence="1 2">JCM 18439</strain>
    </source>
</reference>